<evidence type="ECO:0008006" key="4">
    <source>
        <dbReference type="Google" id="ProtNLM"/>
    </source>
</evidence>
<organism evidence="2 3">
    <name type="scientific">SAR86 cluster bacterium</name>
    <dbReference type="NCBI Taxonomy" id="2030880"/>
    <lineage>
        <taxon>Bacteria</taxon>
        <taxon>Pseudomonadati</taxon>
        <taxon>Pseudomonadota</taxon>
        <taxon>Gammaproteobacteria</taxon>
        <taxon>SAR86 cluster</taxon>
    </lineage>
</organism>
<dbReference type="Proteomes" id="UP000252147">
    <property type="component" value="Unassembled WGS sequence"/>
</dbReference>
<reference evidence="2 3" key="1">
    <citation type="journal article" date="2018" name="Microbiome">
        <title>Fine metagenomic profile of the Mediterranean stratified and mixed water columns revealed by assembly and recruitment.</title>
        <authorList>
            <person name="Haro-Moreno J.M."/>
            <person name="Lopez-Perez M."/>
            <person name="De La Torre J.R."/>
            <person name="Picazo A."/>
            <person name="Camacho A."/>
            <person name="Rodriguez-Valera F."/>
        </authorList>
    </citation>
    <scope>NUCLEOTIDE SEQUENCE [LARGE SCALE GENOMIC DNA]</scope>
    <source>
        <strain evidence="2">MED-G83</strain>
    </source>
</reference>
<accession>A0A368BNF7</accession>
<sequence length="160" mass="17477">MSEISPIGWLHTISGTLALVLAARIIYKDKFISATNILGQSYLFLTAISAGTSLFIFNNGGFNLAHLLGVITLLAIGGGVFVEAFKQFPFAKYLQAISYSGTILCSSIPAISEVFTRLPASNPLATSIFDPILIVSFVVLFILYLVLVFNQIHWLKNQKF</sequence>
<protein>
    <recommendedName>
        <fullName evidence="4">DUF2306 domain-containing protein</fullName>
    </recommendedName>
</protein>
<keyword evidence="1" id="KW-0472">Membrane</keyword>
<feature type="transmembrane region" description="Helical" evidence="1">
    <location>
        <begin position="128"/>
        <end position="149"/>
    </location>
</feature>
<evidence type="ECO:0000313" key="2">
    <source>
        <dbReference type="EMBL" id="RCL38424.1"/>
    </source>
</evidence>
<keyword evidence="1" id="KW-0812">Transmembrane</keyword>
<evidence type="ECO:0000313" key="3">
    <source>
        <dbReference type="Proteomes" id="UP000252147"/>
    </source>
</evidence>
<dbReference type="AlphaFoldDB" id="A0A368BNF7"/>
<gene>
    <name evidence="2" type="ORF">DBW97_02675</name>
</gene>
<evidence type="ECO:0000256" key="1">
    <source>
        <dbReference type="SAM" id="Phobius"/>
    </source>
</evidence>
<name>A0A368BNF7_9GAMM</name>
<feature type="transmembrane region" description="Helical" evidence="1">
    <location>
        <begin position="6"/>
        <end position="27"/>
    </location>
</feature>
<proteinExistence type="predicted"/>
<keyword evidence="1" id="KW-1133">Transmembrane helix</keyword>
<feature type="transmembrane region" description="Helical" evidence="1">
    <location>
        <begin position="64"/>
        <end position="85"/>
    </location>
</feature>
<comment type="caution">
    <text evidence="2">The sequence shown here is derived from an EMBL/GenBank/DDBJ whole genome shotgun (WGS) entry which is preliminary data.</text>
</comment>
<dbReference type="EMBL" id="QOPD01000003">
    <property type="protein sequence ID" value="RCL38424.1"/>
    <property type="molecule type" value="Genomic_DNA"/>
</dbReference>
<feature type="transmembrane region" description="Helical" evidence="1">
    <location>
        <begin position="39"/>
        <end position="58"/>
    </location>
</feature>